<protein>
    <submittedName>
        <fullName evidence="1">Uncharacterized protein</fullName>
    </submittedName>
</protein>
<dbReference type="EMBL" id="LAZR01001300">
    <property type="protein sequence ID" value="KKN47002.1"/>
    <property type="molecule type" value="Genomic_DNA"/>
</dbReference>
<sequence length="113" mass="12784">MSLKLDYAHPDGTGGLTIYYSVERSSDGYYWDTTTNTFKTKATITGDNDHIALTEDTDEVGRYLDTLVTSVAAQWTDGNYSCIIRNDSGDVLLAIHKKYLKTQEEVFFRLNEI</sequence>
<comment type="caution">
    <text evidence="1">The sequence shown here is derived from an EMBL/GenBank/DDBJ whole genome shotgun (WGS) entry which is preliminary data.</text>
</comment>
<organism evidence="1">
    <name type="scientific">marine sediment metagenome</name>
    <dbReference type="NCBI Taxonomy" id="412755"/>
    <lineage>
        <taxon>unclassified sequences</taxon>
        <taxon>metagenomes</taxon>
        <taxon>ecological metagenomes</taxon>
    </lineage>
</organism>
<proteinExistence type="predicted"/>
<reference evidence="1" key="1">
    <citation type="journal article" date="2015" name="Nature">
        <title>Complex archaea that bridge the gap between prokaryotes and eukaryotes.</title>
        <authorList>
            <person name="Spang A."/>
            <person name="Saw J.H."/>
            <person name="Jorgensen S.L."/>
            <person name="Zaremba-Niedzwiedzka K."/>
            <person name="Martijn J."/>
            <person name="Lind A.E."/>
            <person name="van Eijk R."/>
            <person name="Schleper C."/>
            <person name="Guy L."/>
            <person name="Ettema T.J."/>
        </authorList>
    </citation>
    <scope>NUCLEOTIDE SEQUENCE</scope>
</reference>
<name>A0A0F9RC33_9ZZZZ</name>
<evidence type="ECO:0000313" key="1">
    <source>
        <dbReference type="EMBL" id="KKN47002.1"/>
    </source>
</evidence>
<gene>
    <name evidence="1" type="ORF">LCGC14_0667420</name>
</gene>
<accession>A0A0F9RC33</accession>
<dbReference type="AlphaFoldDB" id="A0A0F9RC33"/>